<evidence type="ECO:0000313" key="3">
    <source>
        <dbReference type="Proteomes" id="UP001295444"/>
    </source>
</evidence>
<feature type="compositionally biased region" description="Basic and acidic residues" evidence="1">
    <location>
        <begin position="66"/>
        <end position="80"/>
    </location>
</feature>
<protein>
    <submittedName>
        <fullName evidence="2">Uncharacterized protein</fullName>
    </submittedName>
</protein>
<evidence type="ECO:0000256" key="1">
    <source>
        <dbReference type="SAM" id="MobiDB-lite"/>
    </source>
</evidence>
<dbReference type="Proteomes" id="UP001295444">
    <property type="component" value="Chromosome 04"/>
</dbReference>
<accession>A0AAD1RXN3</accession>
<name>A0AAD1RXN3_PELCU</name>
<proteinExistence type="predicted"/>
<gene>
    <name evidence="2" type="ORF">PECUL_23A041920</name>
</gene>
<organism evidence="2 3">
    <name type="scientific">Pelobates cultripes</name>
    <name type="common">Western spadefoot toad</name>
    <dbReference type="NCBI Taxonomy" id="61616"/>
    <lineage>
        <taxon>Eukaryota</taxon>
        <taxon>Metazoa</taxon>
        <taxon>Chordata</taxon>
        <taxon>Craniata</taxon>
        <taxon>Vertebrata</taxon>
        <taxon>Euteleostomi</taxon>
        <taxon>Amphibia</taxon>
        <taxon>Batrachia</taxon>
        <taxon>Anura</taxon>
        <taxon>Pelobatoidea</taxon>
        <taxon>Pelobatidae</taxon>
        <taxon>Pelobates</taxon>
    </lineage>
</organism>
<keyword evidence="3" id="KW-1185">Reference proteome</keyword>
<dbReference type="AlphaFoldDB" id="A0AAD1RXN3"/>
<feature type="compositionally biased region" description="Polar residues" evidence="1">
    <location>
        <begin position="41"/>
        <end position="60"/>
    </location>
</feature>
<sequence length="113" mass="12989">MKPERNRQEAVSDGPMFRAGSNGTRSRVRKQDQELGARIRNGNQEQELGTTIRNQNQDPGTRTRIINKEQESGTRRLGDCDKHQNKQELTKCDVWEFIGRADPPPCRWSPQVT</sequence>
<evidence type="ECO:0000313" key="2">
    <source>
        <dbReference type="EMBL" id="CAH2283250.1"/>
    </source>
</evidence>
<feature type="compositionally biased region" description="Basic and acidic residues" evidence="1">
    <location>
        <begin position="1"/>
        <end position="10"/>
    </location>
</feature>
<feature type="region of interest" description="Disordered" evidence="1">
    <location>
        <begin position="1"/>
        <end position="80"/>
    </location>
</feature>
<reference evidence="2" key="1">
    <citation type="submission" date="2022-03" db="EMBL/GenBank/DDBJ databases">
        <authorList>
            <person name="Alioto T."/>
            <person name="Alioto T."/>
            <person name="Gomez Garrido J."/>
        </authorList>
    </citation>
    <scope>NUCLEOTIDE SEQUENCE</scope>
</reference>
<dbReference type="EMBL" id="OW240915">
    <property type="protein sequence ID" value="CAH2283250.1"/>
    <property type="molecule type" value="Genomic_DNA"/>
</dbReference>